<protein>
    <recommendedName>
        <fullName evidence="2">SseB protein N-terminal domain-containing protein</fullName>
    </recommendedName>
</protein>
<feature type="region of interest" description="Disordered" evidence="1">
    <location>
        <begin position="242"/>
        <end position="265"/>
    </location>
</feature>
<sequence length="265" mass="27476">MAEETLLDAAHQAMEAAPEDGQARLAFYERLAAGELFLLLESEDEGEEGTVSPRVFTIEGQGYVLAFDREERLARFAEGPAPYAALSGRVIAGILAPEGLGMGVNLEVAPSAILLPPEAVAWLHGTLSQAPDETEARAQSFHAPAGLPESLLGALDARLASAAGLAELVYLVGVTYEGGAKGHMLGIVDAVPGAEGALARAVADVLSFSGLEAAALDVAFFRGSDPVAARLARVGLRFDLPKAQEAAQTPGASPGMDPDRPPRLK</sequence>
<proteinExistence type="predicted"/>
<evidence type="ECO:0000313" key="3">
    <source>
        <dbReference type="EMBL" id="SLN56245.1"/>
    </source>
</evidence>
<dbReference type="InterPro" id="IPR009839">
    <property type="entry name" value="SseB_N"/>
</dbReference>
<dbReference type="Proteomes" id="UP000193207">
    <property type="component" value="Unassembled WGS sequence"/>
</dbReference>
<evidence type="ECO:0000256" key="1">
    <source>
        <dbReference type="SAM" id="MobiDB-lite"/>
    </source>
</evidence>
<accession>A0A1X6ZQ39</accession>
<name>A0A1X6ZQ39_9RHOB</name>
<feature type="domain" description="SseB protein N-terminal" evidence="2">
    <location>
        <begin position="12"/>
        <end position="122"/>
    </location>
</feature>
<dbReference type="RefSeq" id="WP_085818628.1">
    <property type="nucleotide sequence ID" value="NZ_FWFU01000004.1"/>
</dbReference>
<dbReference type="OrthoDB" id="7831317at2"/>
<reference evidence="3 4" key="1">
    <citation type="submission" date="2017-03" db="EMBL/GenBank/DDBJ databases">
        <authorList>
            <person name="Afonso C.L."/>
            <person name="Miller P.J."/>
            <person name="Scott M.A."/>
            <person name="Spackman E."/>
            <person name="Goraichik I."/>
            <person name="Dimitrov K.M."/>
            <person name="Suarez D.L."/>
            <person name="Swayne D.E."/>
        </authorList>
    </citation>
    <scope>NUCLEOTIDE SEQUENCE [LARGE SCALE GENOMIC DNA]</scope>
    <source>
        <strain evidence="3 4">CECT 8110</strain>
    </source>
</reference>
<gene>
    <name evidence="3" type="ORF">ROH8110_03076</name>
</gene>
<organism evidence="3 4">
    <name type="scientific">Roseovarius halotolerans</name>
    <dbReference type="NCBI Taxonomy" id="505353"/>
    <lineage>
        <taxon>Bacteria</taxon>
        <taxon>Pseudomonadati</taxon>
        <taxon>Pseudomonadota</taxon>
        <taxon>Alphaproteobacteria</taxon>
        <taxon>Rhodobacterales</taxon>
        <taxon>Roseobacteraceae</taxon>
        <taxon>Roseovarius</taxon>
    </lineage>
</organism>
<keyword evidence="4" id="KW-1185">Reference proteome</keyword>
<evidence type="ECO:0000313" key="4">
    <source>
        <dbReference type="Proteomes" id="UP000193207"/>
    </source>
</evidence>
<dbReference type="Pfam" id="PF07179">
    <property type="entry name" value="SseB"/>
    <property type="match status" value="1"/>
</dbReference>
<evidence type="ECO:0000259" key="2">
    <source>
        <dbReference type="Pfam" id="PF07179"/>
    </source>
</evidence>
<dbReference type="AlphaFoldDB" id="A0A1X6ZQ39"/>
<dbReference type="EMBL" id="FWFU01000004">
    <property type="protein sequence ID" value="SLN56245.1"/>
    <property type="molecule type" value="Genomic_DNA"/>
</dbReference>